<organism evidence="1 2">
    <name type="scientific">Phoxinus phoxinus</name>
    <name type="common">Eurasian minnow</name>
    <dbReference type="NCBI Taxonomy" id="58324"/>
    <lineage>
        <taxon>Eukaryota</taxon>
        <taxon>Metazoa</taxon>
        <taxon>Chordata</taxon>
        <taxon>Craniata</taxon>
        <taxon>Vertebrata</taxon>
        <taxon>Euteleostomi</taxon>
        <taxon>Actinopterygii</taxon>
        <taxon>Neopterygii</taxon>
        <taxon>Teleostei</taxon>
        <taxon>Ostariophysi</taxon>
        <taxon>Cypriniformes</taxon>
        <taxon>Leuciscidae</taxon>
        <taxon>Phoxininae</taxon>
        <taxon>Phoxinus</taxon>
    </lineage>
</organism>
<dbReference type="EMBL" id="JAYKXH010000010">
    <property type="protein sequence ID" value="KAK7154815.1"/>
    <property type="molecule type" value="Genomic_DNA"/>
</dbReference>
<evidence type="ECO:0000313" key="2">
    <source>
        <dbReference type="Proteomes" id="UP001364617"/>
    </source>
</evidence>
<dbReference type="AlphaFoldDB" id="A0AAN9CYY4"/>
<keyword evidence="2" id="KW-1185">Reference proteome</keyword>
<dbReference type="Proteomes" id="UP001364617">
    <property type="component" value="Unassembled WGS sequence"/>
</dbReference>
<reference evidence="1 2" key="1">
    <citation type="submission" date="2024-02" db="EMBL/GenBank/DDBJ databases">
        <title>Chromosome-level genome assembly of the Eurasian Minnow (Phoxinus phoxinus).</title>
        <authorList>
            <person name="Oriowo T.O."/>
            <person name="Martin S."/>
            <person name="Stange M."/>
            <person name="Chrysostomakis Y."/>
            <person name="Brown T."/>
            <person name="Winkler S."/>
            <person name="Kukowka S."/>
            <person name="Myers E.W."/>
            <person name="Bohne A."/>
        </authorList>
    </citation>
    <scope>NUCLEOTIDE SEQUENCE [LARGE SCALE GENOMIC DNA]</scope>
    <source>
        <strain evidence="1">ZFMK-TIS-60720</strain>
        <tissue evidence="1">Whole Organism</tissue>
    </source>
</reference>
<sequence>MSSVFTLTNGPCDLWTSHYREHVTRIEPSAVIAVCSVPEEGDVISPVCQGPLCPGEGPGRDGTGGMSPGVMADEALCGSAGLSLGFCGDIPTGPERDPASLSLLSTQERFPLGLSASSPHNLPETIHKTLKCLACQISPQQAKRGLYGPN</sequence>
<accession>A0AAN9CYY4</accession>
<name>A0AAN9CYY4_9TELE</name>
<proteinExistence type="predicted"/>
<evidence type="ECO:0000313" key="1">
    <source>
        <dbReference type="EMBL" id="KAK7154815.1"/>
    </source>
</evidence>
<protein>
    <submittedName>
        <fullName evidence="1">Uncharacterized protein</fullName>
    </submittedName>
</protein>
<comment type="caution">
    <text evidence="1">The sequence shown here is derived from an EMBL/GenBank/DDBJ whole genome shotgun (WGS) entry which is preliminary data.</text>
</comment>
<gene>
    <name evidence="1" type="ORF">R3I93_009688</name>
</gene>